<name>A0A2D0N4D0_FLAN2</name>
<keyword evidence="4" id="KW-1185">Reference proteome</keyword>
<comment type="caution">
    <text evidence="3">The sequence shown here is derived from an EMBL/GenBank/DDBJ whole genome shotgun (WGS) entry which is preliminary data.</text>
</comment>
<evidence type="ECO:0000313" key="4">
    <source>
        <dbReference type="Proteomes" id="UP000223913"/>
    </source>
</evidence>
<dbReference type="AlphaFoldDB" id="A0A2D0N4D0"/>
<dbReference type="RefSeq" id="WP_099153715.1">
    <property type="nucleotide sequence ID" value="NZ_PDUD01000035.1"/>
</dbReference>
<dbReference type="Proteomes" id="UP000223913">
    <property type="component" value="Unassembled WGS sequence"/>
</dbReference>
<dbReference type="EMBL" id="PDUD01000035">
    <property type="protein sequence ID" value="PHN02999.1"/>
    <property type="molecule type" value="Genomic_DNA"/>
</dbReference>
<dbReference type="SUPFAM" id="SSF51126">
    <property type="entry name" value="Pectin lyase-like"/>
    <property type="match status" value="1"/>
</dbReference>
<reference evidence="3 4" key="1">
    <citation type="submission" date="2017-10" db="EMBL/GenBank/DDBJ databases">
        <title>The draft genome sequence of Lewinella nigricans NBRC 102662.</title>
        <authorList>
            <person name="Wang K."/>
        </authorList>
    </citation>
    <scope>NUCLEOTIDE SEQUENCE [LARGE SCALE GENOMIC DNA]</scope>
    <source>
        <strain evidence="3 4">NBRC 102662</strain>
    </source>
</reference>
<evidence type="ECO:0000259" key="1">
    <source>
        <dbReference type="Pfam" id="PF13229"/>
    </source>
</evidence>
<dbReference type="InterPro" id="IPR011050">
    <property type="entry name" value="Pectin_lyase_fold/virulence"/>
</dbReference>
<dbReference type="Pfam" id="PF13229">
    <property type="entry name" value="Beta_helix"/>
    <property type="match status" value="1"/>
</dbReference>
<dbReference type="PANTHER" id="PTHR36453:SF1">
    <property type="entry name" value="RIGHT HANDED BETA HELIX DOMAIN-CONTAINING PROTEIN"/>
    <property type="match status" value="1"/>
</dbReference>
<dbReference type="PANTHER" id="PTHR36453">
    <property type="entry name" value="SECRETED PROTEIN-RELATED"/>
    <property type="match status" value="1"/>
</dbReference>
<dbReference type="Pfam" id="PF21231">
    <property type="entry name" value="GH141_M"/>
    <property type="match status" value="1"/>
</dbReference>
<proteinExistence type="predicted"/>
<evidence type="ECO:0000259" key="2">
    <source>
        <dbReference type="Pfam" id="PF21231"/>
    </source>
</evidence>
<dbReference type="InterPro" id="IPR039448">
    <property type="entry name" value="Beta_helix"/>
</dbReference>
<organism evidence="3 4">
    <name type="scientific">Flavilitoribacter nigricans (strain ATCC 23147 / DSM 23189 / NBRC 102662 / NCIMB 1420 / SS-2)</name>
    <name type="common">Lewinella nigricans</name>
    <dbReference type="NCBI Taxonomy" id="1122177"/>
    <lineage>
        <taxon>Bacteria</taxon>
        <taxon>Pseudomonadati</taxon>
        <taxon>Bacteroidota</taxon>
        <taxon>Saprospiria</taxon>
        <taxon>Saprospirales</taxon>
        <taxon>Lewinellaceae</taxon>
        <taxon>Flavilitoribacter</taxon>
    </lineage>
</organism>
<sequence length="614" mass="67680">MFKHLFPFAICSLALICLYSCSPQTLEFYVSPEGNDDHSGSRTQPFATLQRAKTAVLESLADKAGERTIWLQPGRHQLTAPLVFTSADFPDTSSRLQIIGEEGAIISGGVVLTDWQTAETGLWMCQLPPAAGSVQSVRELFVGGKRAIRSRFPNSDYLRVGTVGADKRSHFFYESGDFPLPAQVNDTELILMHDWSSSRISIQSIDTTTNKLTPVDWIGARVLDFFTLDHWEAHARYFLENDLLFIDQDYEWYYSSEERRIYLQLPTGQDANELEIIVPVSAGLLQMNGTEEHPIRNIHIENITFRHSAWELPTGGYAGIQATHFDPRPNTGTGWSVVPAAVTASLAEACTFTNCRFENLGGSGLWLGRGCTDNAVTASKFRDISGNGIMIGEGRDRRVTDGPWWENAPDQAARGNRIENSTITDCGVQFFGAVGIWVGLAAETTITNNEVHHLPYTGISIGWMWNPSPTPARGNRVVGNHIHHIMQKLSDGGGIYMLGLQPGSELKDNLIHDVTVNVGRAESNGMFLDEGTTDVIVSGNVIYNIAKSPIRFHRATTNLVQQNALFCGEGIPPFTYNATDASLIKKVDNEVHQAGDAGIEAALQRAVESWKENH</sequence>
<dbReference type="SMART" id="SM00710">
    <property type="entry name" value="PbH1"/>
    <property type="match status" value="8"/>
</dbReference>
<accession>A0A2D0N4D0</accession>
<dbReference type="Gene3D" id="2.160.20.10">
    <property type="entry name" value="Single-stranded right-handed beta-helix, Pectin lyase-like"/>
    <property type="match status" value="2"/>
</dbReference>
<dbReference type="InterPro" id="IPR048482">
    <property type="entry name" value="GH141_ins"/>
</dbReference>
<gene>
    <name evidence="3" type="ORF">CRP01_29795</name>
</gene>
<feature type="domain" description="Right handed beta helix" evidence="1">
    <location>
        <begin position="417"/>
        <end position="564"/>
    </location>
</feature>
<dbReference type="OrthoDB" id="9808066at2"/>
<dbReference type="InterPro" id="IPR006626">
    <property type="entry name" value="PbH1"/>
</dbReference>
<evidence type="ECO:0000313" key="3">
    <source>
        <dbReference type="EMBL" id="PHN02999.1"/>
    </source>
</evidence>
<protein>
    <submittedName>
        <fullName evidence="3">Uncharacterized protein</fullName>
    </submittedName>
</protein>
<feature type="domain" description="GH141-like insertion" evidence="2">
    <location>
        <begin position="122"/>
        <end position="263"/>
    </location>
</feature>
<dbReference type="InterPro" id="IPR012334">
    <property type="entry name" value="Pectin_lyas_fold"/>
</dbReference>